<evidence type="ECO:0000313" key="1">
    <source>
        <dbReference type="EMBL" id="TDW96103.1"/>
    </source>
</evidence>
<name>A0A4R8DEV2_9BACT</name>
<keyword evidence="2" id="KW-1185">Reference proteome</keyword>
<reference evidence="1 2" key="1">
    <citation type="submission" date="2019-03" db="EMBL/GenBank/DDBJ databases">
        <title>Genomic Encyclopedia of Type Strains, Phase IV (KMG-IV): sequencing the most valuable type-strain genomes for metagenomic binning, comparative biology and taxonomic classification.</title>
        <authorList>
            <person name="Goeker M."/>
        </authorList>
    </citation>
    <scope>NUCLEOTIDE SEQUENCE [LARGE SCALE GENOMIC DNA]</scope>
    <source>
        <strain evidence="1 2">DSM 100059</strain>
    </source>
</reference>
<evidence type="ECO:0000313" key="2">
    <source>
        <dbReference type="Proteomes" id="UP000294498"/>
    </source>
</evidence>
<dbReference type="EMBL" id="SODV01000002">
    <property type="protein sequence ID" value="TDW96103.1"/>
    <property type="molecule type" value="Genomic_DNA"/>
</dbReference>
<dbReference type="RefSeq" id="WP_133996075.1">
    <property type="nucleotide sequence ID" value="NZ_SODV01000002.1"/>
</dbReference>
<organism evidence="1 2">
    <name type="scientific">Dinghuibacter silviterrae</name>
    <dbReference type="NCBI Taxonomy" id="1539049"/>
    <lineage>
        <taxon>Bacteria</taxon>
        <taxon>Pseudomonadati</taxon>
        <taxon>Bacteroidota</taxon>
        <taxon>Chitinophagia</taxon>
        <taxon>Chitinophagales</taxon>
        <taxon>Chitinophagaceae</taxon>
        <taxon>Dinghuibacter</taxon>
    </lineage>
</organism>
<proteinExistence type="predicted"/>
<dbReference type="Proteomes" id="UP000294498">
    <property type="component" value="Unassembled WGS sequence"/>
</dbReference>
<accession>A0A4R8DEV2</accession>
<sequence>MKDKQQPPAFLQNSVPVDEAVVRTTNWRHLYKDAIKCEEKDILRAFYIPIEDIICLYEFYQQYQVEVKGVRGYFGHNPNMPIDPTIYETEMLLCPVDQNGCDILTAPPSMVAVLGDSSSTIYDFTAPCPVNCDTASVLYSETNALKVQK</sequence>
<dbReference type="OrthoDB" id="797757at2"/>
<gene>
    <name evidence="1" type="ORF">EDB95_3926</name>
</gene>
<protein>
    <submittedName>
        <fullName evidence="1">Uncharacterized protein</fullName>
    </submittedName>
</protein>
<dbReference type="AlphaFoldDB" id="A0A4R8DEV2"/>
<comment type="caution">
    <text evidence="1">The sequence shown here is derived from an EMBL/GenBank/DDBJ whole genome shotgun (WGS) entry which is preliminary data.</text>
</comment>